<dbReference type="InterPro" id="IPR002110">
    <property type="entry name" value="Ankyrin_rpt"/>
</dbReference>
<accession>A0A9W9FV51</accession>
<feature type="repeat" description="ANK" evidence="3">
    <location>
        <begin position="518"/>
        <end position="550"/>
    </location>
</feature>
<dbReference type="Proteomes" id="UP001149165">
    <property type="component" value="Unassembled WGS sequence"/>
</dbReference>
<dbReference type="Gene3D" id="1.25.40.20">
    <property type="entry name" value="Ankyrin repeat-containing domain"/>
    <property type="match status" value="3"/>
</dbReference>
<protein>
    <submittedName>
        <fullName evidence="5">Uncharacterized protein</fullName>
    </submittedName>
</protein>
<dbReference type="AlphaFoldDB" id="A0A9W9FV51"/>
<comment type="caution">
    <text evidence="5">The sequence shown here is derived from an EMBL/GenBank/DDBJ whole genome shotgun (WGS) entry which is preliminary data.</text>
</comment>
<dbReference type="OrthoDB" id="20872at2759"/>
<dbReference type="SUPFAM" id="SSF48403">
    <property type="entry name" value="Ankyrin repeat"/>
    <property type="match status" value="1"/>
</dbReference>
<dbReference type="PANTHER" id="PTHR24198:SF165">
    <property type="entry name" value="ANKYRIN REPEAT-CONTAINING PROTEIN-RELATED"/>
    <property type="match status" value="1"/>
</dbReference>
<evidence type="ECO:0000313" key="5">
    <source>
        <dbReference type="EMBL" id="KAJ5106947.1"/>
    </source>
</evidence>
<dbReference type="EMBL" id="JAPQKH010000003">
    <property type="protein sequence ID" value="KAJ5106947.1"/>
    <property type="molecule type" value="Genomic_DNA"/>
</dbReference>
<dbReference type="PRINTS" id="PR01415">
    <property type="entry name" value="ANKYRIN"/>
</dbReference>
<evidence type="ECO:0000256" key="2">
    <source>
        <dbReference type="ARBA" id="ARBA00023043"/>
    </source>
</evidence>
<feature type="repeat" description="ANK" evidence="3">
    <location>
        <begin position="419"/>
        <end position="451"/>
    </location>
</feature>
<keyword evidence="2 3" id="KW-0040">ANK repeat</keyword>
<dbReference type="SMART" id="SM00248">
    <property type="entry name" value="ANK"/>
    <property type="match status" value="6"/>
</dbReference>
<evidence type="ECO:0000313" key="6">
    <source>
        <dbReference type="Proteomes" id="UP001149165"/>
    </source>
</evidence>
<reference evidence="5" key="2">
    <citation type="journal article" date="2023" name="IMA Fungus">
        <title>Comparative genomic study of the Penicillium genus elucidates a diverse pangenome and 15 lateral gene transfer events.</title>
        <authorList>
            <person name="Petersen C."/>
            <person name="Sorensen T."/>
            <person name="Nielsen M.R."/>
            <person name="Sondergaard T.E."/>
            <person name="Sorensen J.L."/>
            <person name="Fitzpatrick D.A."/>
            <person name="Frisvad J.C."/>
            <person name="Nielsen K.L."/>
        </authorList>
    </citation>
    <scope>NUCLEOTIDE SEQUENCE</scope>
    <source>
        <strain evidence="5">IBT 30069</strain>
    </source>
</reference>
<dbReference type="PROSITE" id="PS50297">
    <property type="entry name" value="ANK_REP_REGION"/>
    <property type="match status" value="5"/>
</dbReference>
<sequence>MAAMVMSNNEPLNQIAALKESTNSLQESSTQSGLTYHAKEELRQLLTVICLSERHLESQLTTEPSVQKKLQVYQSILEDLQKLQKCTGTVDSQSIIEDIRALLSDVVFGLSIMNAHMIVSSQNSMNLMLRDYIIEVATRRRDAYVLSSLFNADSQWEKDKAWDSLQKELEDFGMTPEQSGQEQDFILTTLRKAALESRLLGNIIYKPSALDIPDPPSPTTFTNSSNAGGSSSSVYSNSSSESPSSEASERASQLDFQMPVSVNVGAKQKQRLTLQTFGLDDFRDHDPSTLAFDYAKDAIMSTSPGPIAEASEPNLLKPSAMDTPVIPSFIPGSTTDDEFRCRSASEGNVMATPSTPTPQTITQVTAGNLKGKRPGLMSRMKYKMSSNKDEFSGLIKSGDVEAIKTALDRGASANTENSLGQPILIVAVSNGHQDVVTVLLDYGARVDTIGAAGDTALSLASSRGFEDIAQMLLTRGANPNAATHCGKTALSQAAVTGNMTLTHLLLDFGAEINAYTVTGETALSYAAGNDHYEVAELLLVRGASPDKVGPGGQTPLFKAVDNESLRMVELLLDNGSDPNKASRNQTPLKFAIRECKNDVLSLFIRYGFYNTGYRKNANRRASRAGTSGLSSMAAGAAEIGGSSQLRFQGV</sequence>
<evidence type="ECO:0000256" key="1">
    <source>
        <dbReference type="ARBA" id="ARBA00022737"/>
    </source>
</evidence>
<feature type="repeat" description="ANK" evidence="3">
    <location>
        <begin position="452"/>
        <end position="484"/>
    </location>
</feature>
<keyword evidence="6" id="KW-1185">Reference proteome</keyword>
<dbReference type="Pfam" id="PF13637">
    <property type="entry name" value="Ank_4"/>
    <property type="match status" value="1"/>
</dbReference>
<reference evidence="5" key="1">
    <citation type="submission" date="2022-11" db="EMBL/GenBank/DDBJ databases">
        <authorList>
            <person name="Petersen C."/>
        </authorList>
    </citation>
    <scope>NUCLEOTIDE SEQUENCE</scope>
    <source>
        <strain evidence="5">IBT 30069</strain>
    </source>
</reference>
<name>A0A9W9FV51_9EURO</name>
<evidence type="ECO:0000256" key="4">
    <source>
        <dbReference type="SAM" id="MobiDB-lite"/>
    </source>
</evidence>
<dbReference type="PROSITE" id="PS50088">
    <property type="entry name" value="ANK_REPEAT"/>
    <property type="match status" value="5"/>
</dbReference>
<dbReference type="InterPro" id="IPR036770">
    <property type="entry name" value="Ankyrin_rpt-contain_sf"/>
</dbReference>
<keyword evidence="1" id="KW-0677">Repeat</keyword>
<proteinExistence type="predicted"/>
<feature type="repeat" description="ANK" evidence="3">
    <location>
        <begin position="551"/>
        <end position="583"/>
    </location>
</feature>
<organism evidence="5 6">
    <name type="scientific">Penicillium angulare</name>
    <dbReference type="NCBI Taxonomy" id="116970"/>
    <lineage>
        <taxon>Eukaryota</taxon>
        <taxon>Fungi</taxon>
        <taxon>Dikarya</taxon>
        <taxon>Ascomycota</taxon>
        <taxon>Pezizomycotina</taxon>
        <taxon>Eurotiomycetes</taxon>
        <taxon>Eurotiomycetidae</taxon>
        <taxon>Eurotiales</taxon>
        <taxon>Aspergillaceae</taxon>
        <taxon>Penicillium</taxon>
    </lineage>
</organism>
<feature type="repeat" description="ANK" evidence="3">
    <location>
        <begin position="485"/>
        <end position="517"/>
    </location>
</feature>
<dbReference type="PANTHER" id="PTHR24198">
    <property type="entry name" value="ANKYRIN REPEAT AND PROTEIN KINASE DOMAIN-CONTAINING PROTEIN"/>
    <property type="match status" value="1"/>
</dbReference>
<feature type="compositionally biased region" description="Low complexity" evidence="4">
    <location>
        <begin position="223"/>
        <end position="246"/>
    </location>
</feature>
<gene>
    <name evidence="5" type="ORF">N7456_003622</name>
</gene>
<dbReference type="Pfam" id="PF12796">
    <property type="entry name" value="Ank_2"/>
    <property type="match status" value="2"/>
</dbReference>
<evidence type="ECO:0000256" key="3">
    <source>
        <dbReference type="PROSITE-ProRule" id="PRU00023"/>
    </source>
</evidence>
<feature type="region of interest" description="Disordered" evidence="4">
    <location>
        <begin position="211"/>
        <end position="252"/>
    </location>
</feature>